<accession>A0ABU4G7C7</accession>
<dbReference type="Proteomes" id="UP001280629">
    <property type="component" value="Unassembled WGS sequence"/>
</dbReference>
<comment type="caution">
    <text evidence="3">The sequence shown here is derived from an EMBL/GenBank/DDBJ whole genome shotgun (WGS) entry which is preliminary data.</text>
</comment>
<reference evidence="3 4" key="1">
    <citation type="submission" date="2023-06" db="EMBL/GenBank/DDBJ databases">
        <title>Sporosarcina sp. nov., isolated from Korean traditional fermented seafood 'Jeotgal'.</title>
        <authorList>
            <person name="Yang A.-I."/>
            <person name="Shin N.-R."/>
        </authorList>
    </citation>
    <scope>NUCLEOTIDE SEQUENCE [LARGE SCALE GENOMIC DNA]</scope>
    <source>
        <strain evidence="3 4">KCTC3840</strain>
    </source>
</reference>
<feature type="chain" id="PRO_5045961428" description="Bacterial Ig-like domain-containing protein" evidence="1">
    <location>
        <begin position="20"/>
        <end position="140"/>
    </location>
</feature>
<dbReference type="PROSITE" id="PS51257">
    <property type="entry name" value="PROKAR_LIPOPROTEIN"/>
    <property type="match status" value="1"/>
</dbReference>
<name>A0ABU4G7C7_9BACL</name>
<protein>
    <recommendedName>
        <fullName evidence="2">Bacterial Ig-like domain-containing protein</fullName>
    </recommendedName>
</protein>
<evidence type="ECO:0000313" key="4">
    <source>
        <dbReference type="Proteomes" id="UP001280629"/>
    </source>
</evidence>
<feature type="signal peptide" evidence="1">
    <location>
        <begin position="1"/>
        <end position="19"/>
    </location>
</feature>
<keyword evidence="4" id="KW-1185">Reference proteome</keyword>
<organism evidence="3 4">
    <name type="scientific">Sporosarcina aquimarina</name>
    <dbReference type="NCBI Taxonomy" id="114975"/>
    <lineage>
        <taxon>Bacteria</taxon>
        <taxon>Bacillati</taxon>
        <taxon>Bacillota</taxon>
        <taxon>Bacilli</taxon>
        <taxon>Bacillales</taxon>
        <taxon>Caryophanaceae</taxon>
        <taxon>Sporosarcina</taxon>
    </lineage>
</organism>
<keyword evidence="1" id="KW-0732">Signal</keyword>
<evidence type="ECO:0000259" key="2">
    <source>
        <dbReference type="Pfam" id="PF20251"/>
    </source>
</evidence>
<proteinExistence type="predicted"/>
<dbReference type="EMBL" id="JAUBDH010000017">
    <property type="protein sequence ID" value="MDW0111517.1"/>
    <property type="molecule type" value="Genomic_DNA"/>
</dbReference>
<gene>
    <name evidence="3" type="ORF">QT716_15955</name>
</gene>
<feature type="domain" description="Bacterial Ig-like" evidence="2">
    <location>
        <begin position="37"/>
        <end position="127"/>
    </location>
</feature>
<dbReference type="Pfam" id="PF20251">
    <property type="entry name" value="Big_14"/>
    <property type="match status" value="1"/>
</dbReference>
<dbReference type="InterPro" id="IPR046878">
    <property type="entry name" value="Big_14"/>
</dbReference>
<sequence length="140" mass="15810">MKKYLFKIMMVFLAVFLVACQQSNLEEAEIQDVPVSKEGLQVETEKDTYPTTTDEIVLVIKNESDEELNATSFNLEKKVEGIWYDFPSEESGPTDAVGGYQPPNSTSKISFFTKELKYDLAPGSYRAKFIDVAAEFQVTK</sequence>
<evidence type="ECO:0000313" key="3">
    <source>
        <dbReference type="EMBL" id="MDW0111517.1"/>
    </source>
</evidence>
<evidence type="ECO:0000256" key="1">
    <source>
        <dbReference type="SAM" id="SignalP"/>
    </source>
</evidence>
<dbReference type="RefSeq" id="WP_317937184.1">
    <property type="nucleotide sequence ID" value="NZ_JAUBDH010000017.1"/>
</dbReference>